<dbReference type="Proteomes" id="UP000288279">
    <property type="component" value="Unassembled WGS sequence"/>
</dbReference>
<accession>A0A432ZFJ9</accession>
<evidence type="ECO:0000256" key="1">
    <source>
        <dbReference type="ARBA" id="ARBA00022741"/>
    </source>
</evidence>
<dbReference type="GO" id="GO:0005524">
    <property type="term" value="F:ATP binding"/>
    <property type="evidence" value="ECO:0007669"/>
    <property type="project" value="UniProtKB-KW"/>
</dbReference>
<dbReference type="OrthoDB" id="9803968at2"/>
<gene>
    <name evidence="4" type="ORF">CWI83_07475</name>
</gene>
<evidence type="ECO:0000313" key="5">
    <source>
        <dbReference type="Proteomes" id="UP000288279"/>
    </source>
</evidence>
<dbReference type="Gene3D" id="3.40.50.12780">
    <property type="entry name" value="N-terminal domain of ligase-like"/>
    <property type="match status" value="1"/>
</dbReference>
<dbReference type="RefSeq" id="WP_126827684.1">
    <property type="nucleotide sequence ID" value="NZ_PIQG01000003.1"/>
</dbReference>
<dbReference type="PROSITE" id="PS00455">
    <property type="entry name" value="AMP_BINDING"/>
    <property type="match status" value="1"/>
</dbReference>
<name>A0A432ZFJ9_9GAMM</name>
<evidence type="ECO:0000259" key="3">
    <source>
        <dbReference type="Pfam" id="PF00501"/>
    </source>
</evidence>
<protein>
    <submittedName>
        <fullName evidence="4">Long-chain acyl-CoA synthetase</fullName>
    </submittedName>
</protein>
<dbReference type="Pfam" id="PF00501">
    <property type="entry name" value="AMP-binding"/>
    <property type="match status" value="2"/>
</dbReference>
<evidence type="ECO:0000256" key="2">
    <source>
        <dbReference type="ARBA" id="ARBA00022840"/>
    </source>
</evidence>
<keyword evidence="1" id="KW-0547">Nucleotide-binding</keyword>
<dbReference type="GO" id="GO:0004467">
    <property type="term" value="F:long-chain fatty acid-CoA ligase activity"/>
    <property type="evidence" value="ECO:0007669"/>
    <property type="project" value="TreeGrafter"/>
</dbReference>
<comment type="caution">
    <text evidence="4">The sequence shown here is derived from an EMBL/GenBank/DDBJ whole genome shotgun (WGS) entry which is preliminary data.</text>
</comment>
<dbReference type="GO" id="GO:0016020">
    <property type="term" value="C:membrane"/>
    <property type="evidence" value="ECO:0007669"/>
    <property type="project" value="TreeGrafter"/>
</dbReference>
<evidence type="ECO:0000313" key="4">
    <source>
        <dbReference type="EMBL" id="RUO76755.1"/>
    </source>
</evidence>
<dbReference type="EMBL" id="PIQG01000003">
    <property type="protein sequence ID" value="RUO76755.1"/>
    <property type="molecule type" value="Genomic_DNA"/>
</dbReference>
<dbReference type="InterPro" id="IPR000873">
    <property type="entry name" value="AMP-dep_synth/lig_dom"/>
</dbReference>
<feature type="domain" description="AMP-dependent synthetase/ligase" evidence="3">
    <location>
        <begin position="17"/>
        <end position="101"/>
    </location>
</feature>
<keyword evidence="5" id="KW-1185">Reference proteome</keyword>
<dbReference type="PANTHER" id="PTHR43272:SF33">
    <property type="entry name" value="AMP-BINDING DOMAIN-CONTAINING PROTEIN-RELATED"/>
    <property type="match status" value="1"/>
</dbReference>
<organism evidence="4 5">
    <name type="scientific">Pseudidiomarina taiwanensis</name>
    <dbReference type="NCBI Taxonomy" id="337250"/>
    <lineage>
        <taxon>Bacteria</taxon>
        <taxon>Pseudomonadati</taxon>
        <taxon>Pseudomonadota</taxon>
        <taxon>Gammaproteobacteria</taxon>
        <taxon>Alteromonadales</taxon>
        <taxon>Idiomarinaceae</taxon>
        <taxon>Pseudidiomarina</taxon>
    </lineage>
</organism>
<keyword evidence="2" id="KW-0067">ATP-binding</keyword>
<sequence>MSPAEFFKRLQQHAEQGHAQLRDSHTYISYQTLLERVDELTQHLQQQQILRLGLVLENNLDWLVIDLAALKAGITLVPVPPFFTASQQQDVLADAEVDAIAYSCDRIERTHYPAKPHQAAKITYTSGSSGSPKGVCLSADHMLTVVASIAASLPAELSQQHLVIMPLAVLLENIAGVWLALWMGADITIPSAAEIGLQGASQLNLGQFWQCLTQTKPHSIITTPALLQALLVGIQKQQVTQHELRFVAVGGAHVAPELLHLAEQLQVPVYQGYGLSECGSVVALNTPTTQRRGSVGKPLPHQQVRIVEGEVQVSGAQMLGYISGATTEFNEGWLRTGDLGHFDDDGFLYIDGRAKNLLITSFGRNVSPEWPEALAALEPAWQQFIAVGDGRAQLLAIVTPSPQATPQAVTDALHRLNQQLPDYAQFAGWISSHEPFTTENGLLTYNQRLRRHEITRTYSREITQFYGD</sequence>
<dbReference type="InterPro" id="IPR020845">
    <property type="entry name" value="AMP-binding_CS"/>
</dbReference>
<feature type="domain" description="AMP-dependent synthetase/ligase" evidence="3">
    <location>
        <begin position="111"/>
        <end position="310"/>
    </location>
</feature>
<dbReference type="AlphaFoldDB" id="A0A432ZFJ9"/>
<dbReference type="SUPFAM" id="SSF56801">
    <property type="entry name" value="Acetyl-CoA synthetase-like"/>
    <property type="match status" value="1"/>
</dbReference>
<proteinExistence type="predicted"/>
<dbReference type="PANTHER" id="PTHR43272">
    <property type="entry name" value="LONG-CHAIN-FATTY-ACID--COA LIGASE"/>
    <property type="match status" value="1"/>
</dbReference>
<dbReference type="InterPro" id="IPR042099">
    <property type="entry name" value="ANL_N_sf"/>
</dbReference>
<reference evidence="4 5" key="1">
    <citation type="journal article" date="2011" name="Front. Microbiol.">
        <title>Genomic signatures of strain selection and enhancement in Bacillus atrophaeus var. globigii, a historical biowarfare simulant.</title>
        <authorList>
            <person name="Gibbons H.S."/>
            <person name="Broomall S.M."/>
            <person name="McNew L.A."/>
            <person name="Daligault H."/>
            <person name="Chapman C."/>
            <person name="Bruce D."/>
            <person name="Karavis M."/>
            <person name="Krepps M."/>
            <person name="McGregor P.A."/>
            <person name="Hong C."/>
            <person name="Park K.H."/>
            <person name="Akmal A."/>
            <person name="Feldman A."/>
            <person name="Lin J.S."/>
            <person name="Chang W.E."/>
            <person name="Higgs B.W."/>
            <person name="Demirev P."/>
            <person name="Lindquist J."/>
            <person name="Liem A."/>
            <person name="Fochler E."/>
            <person name="Read T.D."/>
            <person name="Tapia R."/>
            <person name="Johnson S."/>
            <person name="Bishop-Lilly K.A."/>
            <person name="Detter C."/>
            <person name="Han C."/>
            <person name="Sozhamannan S."/>
            <person name="Rosenzweig C.N."/>
            <person name="Skowronski E.W."/>
        </authorList>
    </citation>
    <scope>NUCLEOTIDE SEQUENCE [LARGE SCALE GENOMIC DNA]</scope>
    <source>
        <strain evidence="4 5">PIT1</strain>
    </source>
</reference>